<dbReference type="EMBL" id="GBXM01031845">
    <property type="protein sequence ID" value="JAH76732.1"/>
    <property type="molecule type" value="Transcribed_RNA"/>
</dbReference>
<evidence type="ECO:0000256" key="1">
    <source>
        <dbReference type="SAM" id="Phobius"/>
    </source>
</evidence>
<keyword evidence="1" id="KW-0812">Transmembrane</keyword>
<accession>A0A0E9VFA4</accession>
<reference evidence="2" key="1">
    <citation type="submission" date="2014-11" db="EMBL/GenBank/DDBJ databases">
        <authorList>
            <person name="Amaro Gonzalez C."/>
        </authorList>
    </citation>
    <scope>NUCLEOTIDE SEQUENCE</scope>
</reference>
<sequence>MDENGKCLLNTMWLFPSGLGHQEVINQVHIYVSFLLAIALSIAVNLKFHNKTLK</sequence>
<feature type="transmembrane region" description="Helical" evidence="1">
    <location>
        <begin position="28"/>
        <end position="48"/>
    </location>
</feature>
<protein>
    <submittedName>
        <fullName evidence="2">Uncharacterized protein</fullName>
    </submittedName>
</protein>
<organism evidence="2">
    <name type="scientific">Anguilla anguilla</name>
    <name type="common">European freshwater eel</name>
    <name type="synonym">Muraena anguilla</name>
    <dbReference type="NCBI Taxonomy" id="7936"/>
    <lineage>
        <taxon>Eukaryota</taxon>
        <taxon>Metazoa</taxon>
        <taxon>Chordata</taxon>
        <taxon>Craniata</taxon>
        <taxon>Vertebrata</taxon>
        <taxon>Euteleostomi</taxon>
        <taxon>Actinopterygii</taxon>
        <taxon>Neopterygii</taxon>
        <taxon>Teleostei</taxon>
        <taxon>Anguilliformes</taxon>
        <taxon>Anguillidae</taxon>
        <taxon>Anguilla</taxon>
    </lineage>
</organism>
<keyword evidence="1" id="KW-1133">Transmembrane helix</keyword>
<evidence type="ECO:0000313" key="2">
    <source>
        <dbReference type="EMBL" id="JAH76732.1"/>
    </source>
</evidence>
<keyword evidence="1" id="KW-0472">Membrane</keyword>
<reference evidence="2" key="2">
    <citation type="journal article" date="2015" name="Fish Shellfish Immunol.">
        <title>Early steps in the European eel (Anguilla anguilla)-Vibrio vulnificus interaction in the gills: Role of the RtxA13 toxin.</title>
        <authorList>
            <person name="Callol A."/>
            <person name="Pajuelo D."/>
            <person name="Ebbesson L."/>
            <person name="Teles M."/>
            <person name="MacKenzie S."/>
            <person name="Amaro C."/>
        </authorList>
    </citation>
    <scope>NUCLEOTIDE SEQUENCE</scope>
</reference>
<name>A0A0E9VFA4_ANGAN</name>
<dbReference type="AlphaFoldDB" id="A0A0E9VFA4"/>
<proteinExistence type="predicted"/>